<evidence type="ECO:0000256" key="6">
    <source>
        <dbReference type="ARBA" id="ARBA00022840"/>
    </source>
</evidence>
<dbReference type="CDD" id="cd18550">
    <property type="entry name" value="ABC_6TM_exporter_like"/>
    <property type="match status" value="1"/>
</dbReference>
<dbReference type="InterPro" id="IPR003593">
    <property type="entry name" value="AAA+_ATPase"/>
</dbReference>
<dbReference type="GO" id="GO:0016887">
    <property type="term" value="F:ATP hydrolysis activity"/>
    <property type="evidence" value="ECO:0007669"/>
    <property type="project" value="InterPro"/>
</dbReference>
<dbReference type="PANTHER" id="PTHR43394">
    <property type="entry name" value="ATP-DEPENDENT PERMEASE MDL1, MITOCHONDRIAL"/>
    <property type="match status" value="1"/>
</dbReference>
<dbReference type="GO" id="GO:0015421">
    <property type="term" value="F:ABC-type oligopeptide transporter activity"/>
    <property type="evidence" value="ECO:0007669"/>
    <property type="project" value="TreeGrafter"/>
</dbReference>
<organism evidence="12 13">
    <name type="scientific">Alicyclobacillus tolerans</name>
    <dbReference type="NCBI Taxonomy" id="90970"/>
    <lineage>
        <taxon>Bacteria</taxon>
        <taxon>Bacillati</taxon>
        <taxon>Bacillota</taxon>
        <taxon>Bacilli</taxon>
        <taxon>Bacillales</taxon>
        <taxon>Alicyclobacillaceae</taxon>
        <taxon>Alicyclobacillus</taxon>
    </lineage>
</organism>
<gene>
    <name evidence="12" type="ORF">SAMN05443507_10614</name>
</gene>
<evidence type="ECO:0000256" key="1">
    <source>
        <dbReference type="ARBA" id="ARBA00004651"/>
    </source>
</evidence>
<dbReference type="InterPro" id="IPR036640">
    <property type="entry name" value="ABC1_TM_sf"/>
</dbReference>
<keyword evidence="6 12" id="KW-0067">ATP-binding</keyword>
<keyword evidence="4 9" id="KW-0812">Transmembrane</keyword>
<feature type="transmembrane region" description="Helical" evidence="9">
    <location>
        <begin position="275"/>
        <end position="294"/>
    </location>
</feature>
<feature type="transmembrane region" description="Helical" evidence="9">
    <location>
        <begin position="90"/>
        <end position="111"/>
    </location>
</feature>
<dbReference type="PANTHER" id="PTHR43394:SF1">
    <property type="entry name" value="ATP-BINDING CASSETTE SUB-FAMILY B MEMBER 10, MITOCHONDRIAL"/>
    <property type="match status" value="1"/>
</dbReference>
<proteinExistence type="predicted"/>
<dbReference type="GO" id="GO:0005524">
    <property type="term" value="F:ATP binding"/>
    <property type="evidence" value="ECO:0007669"/>
    <property type="project" value="UniProtKB-KW"/>
</dbReference>
<dbReference type="Proteomes" id="UP000184016">
    <property type="component" value="Unassembled WGS sequence"/>
</dbReference>
<feature type="transmembrane region" description="Helical" evidence="9">
    <location>
        <begin position="46"/>
        <end position="70"/>
    </location>
</feature>
<keyword evidence="2" id="KW-0813">Transport</keyword>
<dbReference type="InterPro" id="IPR011527">
    <property type="entry name" value="ABC1_TM_dom"/>
</dbReference>
<evidence type="ECO:0000256" key="8">
    <source>
        <dbReference type="ARBA" id="ARBA00023136"/>
    </source>
</evidence>
<name>A0A1M6NEA5_9BACL</name>
<accession>A0A1M6NEA5</accession>
<dbReference type="InterPro" id="IPR017871">
    <property type="entry name" value="ABC_transporter-like_CS"/>
</dbReference>
<dbReference type="Pfam" id="PF00664">
    <property type="entry name" value="ABC_membrane"/>
    <property type="match status" value="1"/>
</dbReference>
<dbReference type="STRING" id="1830138.SAMN05443507_10614"/>
<feature type="domain" description="ABC transmembrane type-1" evidence="11">
    <location>
        <begin position="51"/>
        <end position="328"/>
    </location>
</feature>
<dbReference type="PROSITE" id="PS00211">
    <property type="entry name" value="ABC_TRANSPORTER_1"/>
    <property type="match status" value="1"/>
</dbReference>
<evidence type="ECO:0000256" key="3">
    <source>
        <dbReference type="ARBA" id="ARBA00022475"/>
    </source>
</evidence>
<evidence type="ECO:0000259" key="10">
    <source>
        <dbReference type="PROSITE" id="PS50893"/>
    </source>
</evidence>
<protein>
    <submittedName>
        <fullName evidence="12">ATP-binding cassette, subfamily B</fullName>
    </submittedName>
</protein>
<dbReference type="EMBL" id="FRAF01000006">
    <property type="protein sequence ID" value="SHJ93983.1"/>
    <property type="molecule type" value="Genomic_DNA"/>
</dbReference>
<keyword evidence="13" id="KW-1185">Reference proteome</keyword>
<keyword evidence="5" id="KW-0547">Nucleotide-binding</keyword>
<evidence type="ECO:0000256" key="7">
    <source>
        <dbReference type="ARBA" id="ARBA00022989"/>
    </source>
</evidence>
<sequence length="638" mass="71281">MHAEFRGLGLGGGGHGADRWKMRELAKQEHFDWKILSRALRAFLPYWPLSIVVIFVILATSIGGVLPASLTQRIIDLGILKGNLKVVMEYTVALVLTAVVTGLLGVVQTWLSNLIAQNVMADYRMDLFRHLQLQSVHFFASRQAGELVSRVTNDVTAIQNVVTNTLVGFVSSALTIASTLVFMFSMNWQLAILSLIVVPAFVIPTQRVGMTRQKLQGEIQQWLAKLTVQLSETLGVSGALLIRILNRQEAEEKQFAETNHVLRDLQVRQSLVGRWLFMWINMFSAIGPAALWGYGGWLVIHHRLQLGAIVAFTTLLGRLYGPFSQLAQIHVNLLSSIALFRRIFSLLDQAPEVVDGPLTIPADAIEGNLTLQAVSYRYPLREKQLSAISVKEDVNDSHEEDSLTQSHQFALQDIAFHVKSGETVALVGPSGAGKTTLLQLIPRFMDPTEGTVYLDEWNIRELKLQSLRAQIGLVPQDPFFFHDTVFHNLKMAKEEATLEEMRRACRAAQILDTIEQLPDGFHTVVGERGYRLSGGERQRLAIARVLLQEPKIVLLDEATSALDSITERKIQEALSVLLAGRTAIVIAHRLSTILNADHIIVMNQGKVVAMGTHQELLQENSLYQNLYRTQFQEQWQAT</sequence>
<dbReference type="InterPro" id="IPR027417">
    <property type="entry name" value="P-loop_NTPase"/>
</dbReference>
<dbReference type="SMART" id="SM00382">
    <property type="entry name" value="AAA"/>
    <property type="match status" value="1"/>
</dbReference>
<feature type="transmembrane region" description="Helical" evidence="9">
    <location>
        <begin position="176"/>
        <end position="203"/>
    </location>
</feature>
<reference evidence="13" key="1">
    <citation type="submission" date="2016-11" db="EMBL/GenBank/DDBJ databases">
        <authorList>
            <person name="Varghese N."/>
            <person name="Submissions S."/>
        </authorList>
    </citation>
    <scope>NUCLEOTIDE SEQUENCE [LARGE SCALE GENOMIC DNA]</scope>
    <source>
        <strain evidence="13">USBA-503</strain>
    </source>
</reference>
<dbReference type="SUPFAM" id="SSF90123">
    <property type="entry name" value="ABC transporter transmembrane region"/>
    <property type="match status" value="1"/>
</dbReference>
<keyword evidence="8 9" id="KW-0472">Membrane</keyword>
<evidence type="ECO:0000313" key="13">
    <source>
        <dbReference type="Proteomes" id="UP000184016"/>
    </source>
</evidence>
<dbReference type="FunFam" id="3.40.50.300:FF:000221">
    <property type="entry name" value="Multidrug ABC transporter ATP-binding protein"/>
    <property type="match status" value="1"/>
</dbReference>
<dbReference type="AlphaFoldDB" id="A0A1M6NEA5"/>
<evidence type="ECO:0000256" key="2">
    <source>
        <dbReference type="ARBA" id="ARBA00022448"/>
    </source>
</evidence>
<dbReference type="Gene3D" id="1.20.1560.10">
    <property type="entry name" value="ABC transporter type 1, transmembrane domain"/>
    <property type="match status" value="1"/>
</dbReference>
<feature type="domain" description="ABC transporter" evidence="10">
    <location>
        <begin position="380"/>
        <end position="629"/>
    </location>
</feature>
<keyword evidence="3" id="KW-1003">Cell membrane</keyword>
<evidence type="ECO:0000256" key="9">
    <source>
        <dbReference type="SAM" id="Phobius"/>
    </source>
</evidence>
<dbReference type="OrthoDB" id="1240423at2"/>
<evidence type="ECO:0000259" key="11">
    <source>
        <dbReference type="PROSITE" id="PS50929"/>
    </source>
</evidence>
<dbReference type="RefSeq" id="WP_072873381.1">
    <property type="nucleotide sequence ID" value="NZ_FRAF01000006.1"/>
</dbReference>
<dbReference type="InterPro" id="IPR003439">
    <property type="entry name" value="ABC_transporter-like_ATP-bd"/>
</dbReference>
<dbReference type="PROSITE" id="PS50893">
    <property type="entry name" value="ABC_TRANSPORTER_2"/>
    <property type="match status" value="1"/>
</dbReference>
<evidence type="ECO:0000256" key="4">
    <source>
        <dbReference type="ARBA" id="ARBA00022692"/>
    </source>
</evidence>
<comment type="subcellular location">
    <subcellularLocation>
        <location evidence="1">Cell membrane</location>
        <topology evidence="1">Multi-pass membrane protein</topology>
    </subcellularLocation>
</comment>
<keyword evidence="7 9" id="KW-1133">Transmembrane helix</keyword>
<dbReference type="Gene3D" id="3.40.50.300">
    <property type="entry name" value="P-loop containing nucleotide triphosphate hydrolases"/>
    <property type="match status" value="1"/>
</dbReference>
<evidence type="ECO:0000256" key="5">
    <source>
        <dbReference type="ARBA" id="ARBA00022741"/>
    </source>
</evidence>
<dbReference type="InterPro" id="IPR039421">
    <property type="entry name" value="Type_1_exporter"/>
</dbReference>
<evidence type="ECO:0000313" key="12">
    <source>
        <dbReference type="EMBL" id="SHJ93983.1"/>
    </source>
</evidence>
<dbReference type="GO" id="GO:0005886">
    <property type="term" value="C:plasma membrane"/>
    <property type="evidence" value="ECO:0007669"/>
    <property type="project" value="UniProtKB-SubCell"/>
</dbReference>
<dbReference type="PROSITE" id="PS50929">
    <property type="entry name" value="ABC_TM1F"/>
    <property type="match status" value="1"/>
</dbReference>
<dbReference type="Pfam" id="PF00005">
    <property type="entry name" value="ABC_tran"/>
    <property type="match status" value="1"/>
</dbReference>
<dbReference type="SUPFAM" id="SSF52540">
    <property type="entry name" value="P-loop containing nucleoside triphosphate hydrolases"/>
    <property type="match status" value="1"/>
</dbReference>